<dbReference type="Gene3D" id="3.40.50.300">
    <property type="entry name" value="P-loop containing nucleotide triphosphate hydrolases"/>
    <property type="match status" value="1"/>
</dbReference>
<evidence type="ECO:0000259" key="2">
    <source>
        <dbReference type="PROSITE" id="PS51192"/>
    </source>
</evidence>
<dbReference type="GO" id="GO:0005737">
    <property type="term" value="C:cytoplasm"/>
    <property type="evidence" value="ECO:0007669"/>
    <property type="project" value="TreeGrafter"/>
</dbReference>
<dbReference type="CDD" id="cd18034">
    <property type="entry name" value="DEXHc_dicer"/>
    <property type="match status" value="1"/>
</dbReference>
<dbReference type="InterPro" id="IPR027417">
    <property type="entry name" value="P-loop_NTPase"/>
</dbReference>
<dbReference type="InterPro" id="IPR014001">
    <property type="entry name" value="Helicase_ATP-bd"/>
</dbReference>
<feature type="region of interest" description="Disordered" evidence="1">
    <location>
        <begin position="17"/>
        <end position="47"/>
    </location>
</feature>
<feature type="domain" description="Helicase ATP-binding" evidence="2">
    <location>
        <begin position="60"/>
        <end position="219"/>
    </location>
</feature>
<keyword evidence="4" id="KW-1185">Reference proteome</keyword>
<dbReference type="AlphaFoldDB" id="A0A843U146"/>
<sequence length="379" mass="42706">MFKGVVSFSFPPLFSGHSMPMEEEPKQRRDSSGAAMEGGANSSAPVKDPRTIARKYQLDLCKRAVMDNIIVYLGTGCGKTHIAVLLMYELGDMIRKPSTGVCIFLAPTVPLVRQQAVVIENSTDFKVQSYYGNHKNLKTHDDWKKEIEQTEVLVMTPQILLHNLRHCFITMDLVTLLIFDECHHAQAQKRHPYAQIMKEFYNTKTGRHPRIFGMTASPIIGKGGSNQLDYTKCINSLENLLDAKVYSIDEKVELENVVASPDVKIYLYGPRSASVSGFNQNCYKKLDEIKVQCISMVREKSADLKALQKKIKLLLRVHDNLIFCLEHIGLCGTIHAARMLLSGEVSDLMEIDADNCRDNSLADRYLDNTIKALNLDLLH</sequence>
<dbReference type="Pfam" id="PF00270">
    <property type="entry name" value="DEAD"/>
    <property type="match status" value="1"/>
</dbReference>
<feature type="non-terminal residue" evidence="3">
    <location>
        <position position="379"/>
    </location>
</feature>
<dbReference type="InterPro" id="IPR051363">
    <property type="entry name" value="RLR_Helicase"/>
</dbReference>
<evidence type="ECO:0000313" key="3">
    <source>
        <dbReference type="EMBL" id="MQL77271.1"/>
    </source>
</evidence>
<evidence type="ECO:0000256" key="1">
    <source>
        <dbReference type="SAM" id="MobiDB-lite"/>
    </source>
</evidence>
<evidence type="ECO:0000313" key="4">
    <source>
        <dbReference type="Proteomes" id="UP000652761"/>
    </source>
</evidence>
<dbReference type="SUPFAM" id="SSF52540">
    <property type="entry name" value="P-loop containing nucleoside triphosphate hydrolases"/>
    <property type="match status" value="1"/>
</dbReference>
<organism evidence="3 4">
    <name type="scientific">Colocasia esculenta</name>
    <name type="common">Wild taro</name>
    <name type="synonym">Arum esculentum</name>
    <dbReference type="NCBI Taxonomy" id="4460"/>
    <lineage>
        <taxon>Eukaryota</taxon>
        <taxon>Viridiplantae</taxon>
        <taxon>Streptophyta</taxon>
        <taxon>Embryophyta</taxon>
        <taxon>Tracheophyta</taxon>
        <taxon>Spermatophyta</taxon>
        <taxon>Magnoliopsida</taxon>
        <taxon>Liliopsida</taxon>
        <taxon>Araceae</taxon>
        <taxon>Aroideae</taxon>
        <taxon>Colocasieae</taxon>
        <taxon>Colocasia</taxon>
    </lineage>
</organism>
<dbReference type="EMBL" id="NMUH01000341">
    <property type="protein sequence ID" value="MQL77271.1"/>
    <property type="molecule type" value="Genomic_DNA"/>
</dbReference>
<dbReference type="InterPro" id="IPR011545">
    <property type="entry name" value="DEAD/DEAH_box_helicase_dom"/>
</dbReference>
<comment type="caution">
    <text evidence="3">The sequence shown here is derived from an EMBL/GenBank/DDBJ whole genome shotgun (WGS) entry which is preliminary data.</text>
</comment>
<accession>A0A843U146</accession>
<reference evidence="3" key="1">
    <citation type="submission" date="2017-07" db="EMBL/GenBank/DDBJ databases">
        <title>Taro Niue Genome Assembly and Annotation.</title>
        <authorList>
            <person name="Atibalentja N."/>
            <person name="Keating K."/>
            <person name="Fields C.J."/>
        </authorList>
    </citation>
    <scope>NUCLEOTIDE SEQUENCE</scope>
    <source>
        <strain evidence="3">Niue_2</strain>
        <tissue evidence="3">Leaf</tissue>
    </source>
</reference>
<dbReference type="OrthoDB" id="6513042at2759"/>
<dbReference type="SMART" id="SM00487">
    <property type="entry name" value="DEXDc"/>
    <property type="match status" value="1"/>
</dbReference>
<gene>
    <name evidence="3" type="ORF">Taro_009677</name>
</gene>
<dbReference type="PANTHER" id="PTHR14074:SF16">
    <property type="entry name" value="ANTIVIRAL INNATE IMMUNE RESPONSE RECEPTOR RIG-I"/>
    <property type="match status" value="1"/>
</dbReference>
<name>A0A843U146_COLES</name>
<dbReference type="FunFam" id="3.40.50.300:FF:000705">
    <property type="entry name" value="Endoribonuclease dicer-like protein"/>
    <property type="match status" value="1"/>
</dbReference>
<dbReference type="PANTHER" id="PTHR14074">
    <property type="entry name" value="HELICASE WITH DEATH DOMAIN-RELATED"/>
    <property type="match status" value="1"/>
</dbReference>
<dbReference type="Proteomes" id="UP000652761">
    <property type="component" value="Unassembled WGS sequence"/>
</dbReference>
<proteinExistence type="predicted"/>
<dbReference type="GO" id="GO:0005524">
    <property type="term" value="F:ATP binding"/>
    <property type="evidence" value="ECO:0007669"/>
    <property type="project" value="InterPro"/>
</dbReference>
<dbReference type="GO" id="GO:0003676">
    <property type="term" value="F:nucleic acid binding"/>
    <property type="evidence" value="ECO:0007669"/>
    <property type="project" value="InterPro"/>
</dbReference>
<protein>
    <recommendedName>
        <fullName evidence="2">Helicase ATP-binding domain-containing protein</fullName>
    </recommendedName>
</protein>
<dbReference type="PROSITE" id="PS51192">
    <property type="entry name" value="HELICASE_ATP_BIND_1"/>
    <property type="match status" value="1"/>
</dbReference>